<evidence type="ECO:0000256" key="2">
    <source>
        <dbReference type="ARBA" id="ARBA00022801"/>
    </source>
</evidence>
<dbReference type="SUPFAM" id="SSF88713">
    <property type="entry name" value="Glycoside hydrolase/deacetylase"/>
    <property type="match status" value="1"/>
</dbReference>
<dbReference type="Pfam" id="PF01522">
    <property type="entry name" value="Polysacc_deac_1"/>
    <property type="match status" value="1"/>
</dbReference>
<dbReference type="PROSITE" id="PS51677">
    <property type="entry name" value="NODB"/>
    <property type="match status" value="1"/>
</dbReference>
<dbReference type="EMBL" id="JAPDDR010000001">
    <property type="protein sequence ID" value="MCW1912034.1"/>
    <property type="molecule type" value="Genomic_DNA"/>
</dbReference>
<dbReference type="InterPro" id="IPR011330">
    <property type="entry name" value="Glyco_hydro/deAcase_b/a-brl"/>
</dbReference>
<sequence>MKNPIETLGYKIITSASSDPNESLMPNLSRRGFIALSAVMGSSCSMISGKEDGAQAQAKPTPGAAAPQKTTPNSGYRTPRVQGPVPRNPSMNLPAGGPTSGITFSRVAVSQPYVAMTFDDGPHPSNTPRLLDMLRERNIKATFYVIGKNVDLYPNVLRRTVSEGHEIGNHTYNHPILSKLGDSAVREELTKCRDAVARAAGVQPRTMRPPYGALLQRQREWIHAELRYPTIMWSVDPLDWKRPGASVIASRIHAGTTPGAIILAHDLHAGTIDAMPATLDGLLRKGYKFVTVSQLLAMATAPASGPIAAGQ</sequence>
<evidence type="ECO:0000256" key="1">
    <source>
        <dbReference type="ARBA" id="ARBA00022723"/>
    </source>
</evidence>
<dbReference type="InterPro" id="IPR050248">
    <property type="entry name" value="Polysacc_deacetylase_ArnD"/>
</dbReference>
<accession>A0ABT3FWS5</accession>
<keyword evidence="6" id="KW-1185">Reference proteome</keyword>
<feature type="domain" description="NodB homology" evidence="4">
    <location>
        <begin position="112"/>
        <end position="290"/>
    </location>
</feature>
<proteinExistence type="predicted"/>
<keyword evidence="2" id="KW-0378">Hydrolase</keyword>
<evidence type="ECO:0000256" key="3">
    <source>
        <dbReference type="SAM" id="MobiDB-lite"/>
    </source>
</evidence>
<evidence type="ECO:0000313" key="6">
    <source>
        <dbReference type="Proteomes" id="UP001165653"/>
    </source>
</evidence>
<comment type="caution">
    <text evidence="5">The sequence shown here is derived from an EMBL/GenBank/DDBJ whole genome shotgun (WGS) entry which is preliminary data.</text>
</comment>
<dbReference type="PANTHER" id="PTHR10587:SF133">
    <property type="entry name" value="CHITIN DEACETYLASE 1-RELATED"/>
    <property type="match status" value="1"/>
</dbReference>
<dbReference type="PANTHER" id="PTHR10587">
    <property type="entry name" value="GLYCOSYL TRANSFERASE-RELATED"/>
    <property type="match status" value="1"/>
</dbReference>
<reference evidence="5" key="1">
    <citation type="submission" date="2022-10" db="EMBL/GenBank/DDBJ databases">
        <title>Luteolibacter sp. GHJ8, whole genome shotgun sequencing project.</title>
        <authorList>
            <person name="Zhao G."/>
            <person name="Shen L."/>
        </authorList>
    </citation>
    <scope>NUCLEOTIDE SEQUENCE</scope>
    <source>
        <strain evidence="5">GHJ8</strain>
    </source>
</reference>
<name>A0ABT3FWS5_9BACT</name>
<dbReference type="RefSeq" id="WP_264510052.1">
    <property type="nucleotide sequence ID" value="NZ_JAPDDR010000001.1"/>
</dbReference>
<evidence type="ECO:0000259" key="4">
    <source>
        <dbReference type="PROSITE" id="PS51677"/>
    </source>
</evidence>
<protein>
    <submittedName>
        <fullName evidence="5">Polysaccharide deacetylase family protein</fullName>
    </submittedName>
</protein>
<keyword evidence="1" id="KW-0479">Metal-binding</keyword>
<feature type="region of interest" description="Disordered" evidence="3">
    <location>
        <begin position="50"/>
        <end position="99"/>
    </location>
</feature>
<dbReference type="Gene3D" id="3.20.20.370">
    <property type="entry name" value="Glycoside hydrolase/deacetylase"/>
    <property type="match status" value="1"/>
</dbReference>
<evidence type="ECO:0000313" key="5">
    <source>
        <dbReference type="EMBL" id="MCW1912034.1"/>
    </source>
</evidence>
<dbReference type="Proteomes" id="UP001165653">
    <property type="component" value="Unassembled WGS sequence"/>
</dbReference>
<organism evidence="5 6">
    <name type="scientific">Luteolibacter rhizosphaerae</name>
    <dbReference type="NCBI Taxonomy" id="2989719"/>
    <lineage>
        <taxon>Bacteria</taxon>
        <taxon>Pseudomonadati</taxon>
        <taxon>Verrucomicrobiota</taxon>
        <taxon>Verrucomicrobiia</taxon>
        <taxon>Verrucomicrobiales</taxon>
        <taxon>Verrucomicrobiaceae</taxon>
        <taxon>Luteolibacter</taxon>
    </lineage>
</organism>
<dbReference type="InterPro" id="IPR002509">
    <property type="entry name" value="NODB_dom"/>
</dbReference>
<gene>
    <name evidence="5" type="ORF">OJ996_00505</name>
</gene>